<evidence type="ECO:0000313" key="3">
    <source>
        <dbReference type="EMBL" id="KAJ7303252.1"/>
    </source>
</evidence>
<dbReference type="EMBL" id="JAPFRF010000024">
    <property type="protein sequence ID" value="KAJ7303252.1"/>
    <property type="molecule type" value="Genomic_DNA"/>
</dbReference>
<feature type="domain" description="KRAB" evidence="2">
    <location>
        <begin position="144"/>
        <end position="215"/>
    </location>
</feature>
<dbReference type="SUPFAM" id="SSF109640">
    <property type="entry name" value="KRAB domain (Kruppel-associated box)"/>
    <property type="match status" value="1"/>
</dbReference>
<dbReference type="GO" id="GO:0006355">
    <property type="term" value="P:regulation of DNA-templated transcription"/>
    <property type="evidence" value="ECO:0007669"/>
    <property type="project" value="InterPro"/>
</dbReference>
<feature type="region of interest" description="Disordered" evidence="1">
    <location>
        <begin position="203"/>
        <end position="315"/>
    </location>
</feature>
<reference evidence="3" key="1">
    <citation type="journal article" date="2023" name="DNA Res.">
        <title>Chromosome-level genome assembly of Phrynocephalus forsythii using third-generation DNA sequencing and Hi-C analysis.</title>
        <authorList>
            <person name="Qi Y."/>
            <person name="Zhao W."/>
            <person name="Zhao Y."/>
            <person name="Niu C."/>
            <person name="Cao S."/>
            <person name="Zhang Y."/>
        </authorList>
    </citation>
    <scope>NUCLEOTIDE SEQUENCE</scope>
    <source>
        <tissue evidence="3">Muscle</tissue>
    </source>
</reference>
<dbReference type="InterPro" id="IPR036051">
    <property type="entry name" value="KRAB_dom_sf"/>
</dbReference>
<dbReference type="InterPro" id="IPR001909">
    <property type="entry name" value="KRAB"/>
</dbReference>
<name>A0A9Q1AQA0_9SAUR</name>
<dbReference type="AlphaFoldDB" id="A0A9Q1AQA0"/>
<dbReference type="PANTHER" id="PTHR23232:SF156">
    <property type="entry name" value="KRAB DOMAIN-CONTAINING PROTEIN"/>
    <property type="match status" value="1"/>
</dbReference>
<dbReference type="Proteomes" id="UP001142489">
    <property type="component" value="Unassembled WGS sequence"/>
</dbReference>
<evidence type="ECO:0000313" key="4">
    <source>
        <dbReference type="Proteomes" id="UP001142489"/>
    </source>
</evidence>
<comment type="caution">
    <text evidence="3">The sequence shown here is derived from an EMBL/GenBank/DDBJ whole genome shotgun (WGS) entry which is preliminary data.</text>
</comment>
<dbReference type="PANTHER" id="PTHR23232">
    <property type="entry name" value="KRAB DOMAIN C2H2 ZINC FINGER"/>
    <property type="match status" value="1"/>
</dbReference>
<protein>
    <recommendedName>
        <fullName evidence="2">KRAB domain-containing protein</fullName>
    </recommendedName>
</protein>
<feature type="compositionally biased region" description="Basic and acidic residues" evidence="1">
    <location>
        <begin position="257"/>
        <end position="270"/>
    </location>
</feature>
<keyword evidence="4" id="KW-1185">Reference proteome</keyword>
<feature type="region of interest" description="Disordered" evidence="1">
    <location>
        <begin position="78"/>
        <end position="141"/>
    </location>
</feature>
<dbReference type="InterPro" id="IPR050169">
    <property type="entry name" value="Krueppel_C2H2_ZnF"/>
</dbReference>
<dbReference type="SMART" id="SM00349">
    <property type="entry name" value="KRAB"/>
    <property type="match status" value="1"/>
</dbReference>
<dbReference type="CDD" id="cd07765">
    <property type="entry name" value="KRAB_A-box"/>
    <property type="match status" value="1"/>
</dbReference>
<evidence type="ECO:0000259" key="2">
    <source>
        <dbReference type="PROSITE" id="PS50805"/>
    </source>
</evidence>
<dbReference type="Pfam" id="PF01352">
    <property type="entry name" value="KRAB"/>
    <property type="match status" value="1"/>
</dbReference>
<feature type="compositionally biased region" description="Basic and acidic residues" evidence="1">
    <location>
        <begin position="203"/>
        <end position="216"/>
    </location>
</feature>
<gene>
    <name evidence="3" type="ORF">JRQ81_012189</name>
</gene>
<dbReference type="Gene3D" id="6.10.140.140">
    <property type="match status" value="1"/>
</dbReference>
<organism evidence="3 4">
    <name type="scientific">Phrynocephalus forsythii</name>
    <dbReference type="NCBI Taxonomy" id="171643"/>
    <lineage>
        <taxon>Eukaryota</taxon>
        <taxon>Metazoa</taxon>
        <taxon>Chordata</taxon>
        <taxon>Craniata</taxon>
        <taxon>Vertebrata</taxon>
        <taxon>Euteleostomi</taxon>
        <taxon>Lepidosauria</taxon>
        <taxon>Squamata</taxon>
        <taxon>Bifurcata</taxon>
        <taxon>Unidentata</taxon>
        <taxon>Episquamata</taxon>
        <taxon>Toxicofera</taxon>
        <taxon>Iguania</taxon>
        <taxon>Acrodonta</taxon>
        <taxon>Agamidae</taxon>
        <taxon>Agaminae</taxon>
        <taxon>Phrynocephalus</taxon>
    </lineage>
</organism>
<sequence length="376" mass="40560">MSGEGSAITALDLHFQRFFTRDFSLRMKSEENVPPSLMDGVWRTEDGGERKSLHFVEPGIINGSTKWMPALKVLPGSSSVEEQEEAPGRCLSPLALDPGRLGRGVKEEEMDNRDPSLIGGGVNPSMHPGSSPVPGAPDPSQEPVVLKEVAVSFTEGEWALLGPDQRALYKEVMLENFGNMASLGFFMSKPDLISWMEGGEDSFIRDSEGTEKEKSTDASATNKIKEENLPRQEVVGLEGTSEILPGRSQEGVILKTQDYKSDGAASEKEGGPIQQDASSRPAEADATLQGDSAGGVSTKFEPSDQGEEGDRPPWQHTVKMWGISVQKVESAVAENVSVVRAGEERHLCRKALWSGFSSAHSSRVKDTATSSKVTAL</sequence>
<dbReference type="OrthoDB" id="9047635at2759"/>
<accession>A0A9Q1AQA0</accession>
<evidence type="ECO:0000256" key="1">
    <source>
        <dbReference type="SAM" id="MobiDB-lite"/>
    </source>
</evidence>
<proteinExistence type="predicted"/>
<dbReference type="PROSITE" id="PS50805">
    <property type="entry name" value="KRAB"/>
    <property type="match status" value="1"/>
</dbReference>